<keyword evidence="3" id="KW-1185">Reference proteome</keyword>
<comment type="caution">
    <text evidence="2">The sequence shown here is derived from an EMBL/GenBank/DDBJ whole genome shotgun (WGS) entry which is preliminary data.</text>
</comment>
<evidence type="ECO:0000256" key="1">
    <source>
        <dbReference type="SAM" id="Phobius"/>
    </source>
</evidence>
<accession>A0A150GU99</accession>
<feature type="transmembrane region" description="Helical" evidence="1">
    <location>
        <begin position="66"/>
        <end position="86"/>
    </location>
</feature>
<name>A0A150GU99_GONPE</name>
<feature type="transmembrane region" description="Helical" evidence="1">
    <location>
        <begin position="40"/>
        <end position="59"/>
    </location>
</feature>
<dbReference type="AlphaFoldDB" id="A0A150GU99"/>
<dbReference type="Proteomes" id="UP000075714">
    <property type="component" value="Unassembled WGS sequence"/>
</dbReference>
<sequence>MCIECHQPGSLPAVVAAARAELKAPRQAGFVALLFDERHLPKIVFVQVVFTAVMAFSAMRTREKGAVLIALLLALQTVWRLAGMWIDAIFHPPLRILTVGLEPAARACSSSSGSSGALSTGAVLYSARSQAAQAVWEGRCKVGAGWSQRARLKWLLEQWRVVQQHEGLSVAL</sequence>
<proteinExistence type="predicted"/>
<evidence type="ECO:0000313" key="2">
    <source>
        <dbReference type="EMBL" id="KXZ53364.1"/>
    </source>
</evidence>
<gene>
    <name evidence="2" type="ORF">GPECTOR_7g1260</name>
</gene>
<evidence type="ECO:0000313" key="3">
    <source>
        <dbReference type="Proteomes" id="UP000075714"/>
    </source>
</evidence>
<protein>
    <submittedName>
        <fullName evidence="2">Uncharacterized protein</fullName>
    </submittedName>
</protein>
<reference evidence="3" key="1">
    <citation type="journal article" date="2016" name="Nat. Commun.">
        <title>The Gonium pectorale genome demonstrates co-option of cell cycle regulation during the evolution of multicellularity.</title>
        <authorList>
            <person name="Hanschen E.R."/>
            <person name="Marriage T.N."/>
            <person name="Ferris P.J."/>
            <person name="Hamaji T."/>
            <person name="Toyoda A."/>
            <person name="Fujiyama A."/>
            <person name="Neme R."/>
            <person name="Noguchi H."/>
            <person name="Minakuchi Y."/>
            <person name="Suzuki M."/>
            <person name="Kawai-Toyooka H."/>
            <person name="Smith D.R."/>
            <person name="Sparks H."/>
            <person name="Anderson J."/>
            <person name="Bakaric R."/>
            <person name="Luria V."/>
            <person name="Karger A."/>
            <person name="Kirschner M.W."/>
            <person name="Durand P.M."/>
            <person name="Michod R.E."/>
            <person name="Nozaki H."/>
            <person name="Olson B.J."/>
        </authorList>
    </citation>
    <scope>NUCLEOTIDE SEQUENCE [LARGE SCALE GENOMIC DNA]</scope>
    <source>
        <strain evidence="3">NIES-2863</strain>
    </source>
</reference>
<keyword evidence="1" id="KW-0812">Transmembrane</keyword>
<keyword evidence="1" id="KW-1133">Transmembrane helix</keyword>
<dbReference type="EMBL" id="LSYV01000008">
    <property type="protein sequence ID" value="KXZ53364.1"/>
    <property type="molecule type" value="Genomic_DNA"/>
</dbReference>
<keyword evidence="1" id="KW-0472">Membrane</keyword>
<organism evidence="2 3">
    <name type="scientific">Gonium pectorale</name>
    <name type="common">Green alga</name>
    <dbReference type="NCBI Taxonomy" id="33097"/>
    <lineage>
        <taxon>Eukaryota</taxon>
        <taxon>Viridiplantae</taxon>
        <taxon>Chlorophyta</taxon>
        <taxon>core chlorophytes</taxon>
        <taxon>Chlorophyceae</taxon>
        <taxon>CS clade</taxon>
        <taxon>Chlamydomonadales</taxon>
        <taxon>Volvocaceae</taxon>
        <taxon>Gonium</taxon>
    </lineage>
</organism>